<protein>
    <submittedName>
        <fullName evidence="6">TetR/AcrR family transcriptional regulator</fullName>
    </submittedName>
</protein>
<evidence type="ECO:0000313" key="7">
    <source>
        <dbReference type="Proteomes" id="UP001500443"/>
    </source>
</evidence>
<dbReference type="RefSeq" id="WP_344289083.1">
    <property type="nucleotide sequence ID" value="NZ_BAAAPF010000028.1"/>
</dbReference>
<keyword evidence="7" id="KW-1185">Reference proteome</keyword>
<dbReference type="SUPFAM" id="SSF48498">
    <property type="entry name" value="Tetracyclin repressor-like, C-terminal domain"/>
    <property type="match status" value="1"/>
</dbReference>
<keyword evidence="2 4" id="KW-0238">DNA-binding</keyword>
<name>A0ABP5JE48_9ACTN</name>
<organism evidence="6 7">
    <name type="scientific">Streptomyces synnematoformans</name>
    <dbReference type="NCBI Taxonomy" id="415721"/>
    <lineage>
        <taxon>Bacteria</taxon>
        <taxon>Bacillati</taxon>
        <taxon>Actinomycetota</taxon>
        <taxon>Actinomycetes</taxon>
        <taxon>Kitasatosporales</taxon>
        <taxon>Streptomycetaceae</taxon>
        <taxon>Streptomyces</taxon>
    </lineage>
</organism>
<evidence type="ECO:0000256" key="4">
    <source>
        <dbReference type="PROSITE-ProRule" id="PRU00335"/>
    </source>
</evidence>
<evidence type="ECO:0000256" key="1">
    <source>
        <dbReference type="ARBA" id="ARBA00023015"/>
    </source>
</evidence>
<sequence>MPRPPRLTAEQITETALRLGDRDGPQAMTMRRIAAEVDCDPMALYRHYANREALLDAVADAAVAGVEAPAPDAPWAERLTRLLTAIRDAALEHPGIAAHIASRPPLGPHGRRLAAALLGTLSDAGLSPADAVRTFQTLTAYLAASLAMGVQAGTRDARWEQVRTVVDELPGGMPGEELAVVGSTDQFSYGLQLLLDGIRARSAAPPA</sequence>
<dbReference type="Proteomes" id="UP001500443">
    <property type="component" value="Unassembled WGS sequence"/>
</dbReference>
<reference evidence="7" key="1">
    <citation type="journal article" date="2019" name="Int. J. Syst. Evol. Microbiol.">
        <title>The Global Catalogue of Microorganisms (GCM) 10K type strain sequencing project: providing services to taxonomists for standard genome sequencing and annotation.</title>
        <authorList>
            <consortium name="The Broad Institute Genomics Platform"/>
            <consortium name="The Broad Institute Genome Sequencing Center for Infectious Disease"/>
            <person name="Wu L."/>
            <person name="Ma J."/>
        </authorList>
    </citation>
    <scope>NUCLEOTIDE SEQUENCE [LARGE SCALE GENOMIC DNA]</scope>
    <source>
        <strain evidence="7">JCM 15481</strain>
    </source>
</reference>
<evidence type="ECO:0000259" key="5">
    <source>
        <dbReference type="PROSITE" id="PS50977"/>
    </source>
</evidence>
<proteinExistence type="predicted"/>
<dbReference type="Pfam" id="PF00440">
    <property type="entry name" value="TetR_N"/>
    <property type="match status" value="1"/>
</dbReference>
<dbReference type="Gene3D" id="1.10.357.10">
    <property type="entry name" value="Tetracycline Repressor, domain 2"/>
    <property type="match status" value="1"/>
</dbReference>
<gene>
    <name evidence="6" type="ORF">GCM10009802_15910</name>
</gene>
<evidence type="ECO:0000313" key="6">
    <source>
        <dbReference type="EMBL" id="GAA2115787.1"/>
    </source>
</evidence>
<dbReference type="InterPro" id="IPR001647">
    <property type="entry name" value="HTH_TetR"/>
</dbReference>
<evidence type="ECO:0000256" key="2">
    <source>
        <dbReference type="ARBA" id="ARBA00023125"/>
    </source>
</evidence>
<dbReference type="PROSITE" id="PS50977">
    <property type="entry name" value="HTH_TETR_2"/>
    <property type="match status" value="1"/>
</dbReference>
<dbReference type="InterPro" id="IPR036271">
    <property type="entry name" value="Tet_transcr_reg_TetR-rel_C_sf"/>
</dbReference>
<dbReference type="PANTHER" id="PTHR30055:SF151">
    <property type="entry name" value="TRANSCRIPTIONAL REGULATORY PROTEIN"/>
    <property type="match status" value="1"/>
</dbReference>
<dbReference type="PANTHER" id="PTHR30055">
    <property type="entry name" value="HTH-TYPE TRANSCRIPTIONAL REGULATOR RUTR"/>
    <property type="match status" value="1"/>
</dbReference>
<dbReference type="Pfam" id="PF02909">
    <property type="entry name" value="TetR_C_1"/>
    <property type="match status" value="1"/>
</dbReference>
<dbReference type="SUPFAM" id="SSF46689">
    <property type="entry name" value="Homeodomain-like"/>
    <property type="match status" value="1"/>
</dbReference>
<dbReference type="InterPro" id="IPR004111">
    <property type="entry name" value="Repressor_TetR_C"/>
</dbReference>
<feature type="domain" description="HTH tetR-type" evidence="5">
    <location>
        <begin position="6"/>
        <end position="66"/>
    </location>
</feature>
<accession>A0ABP5JE48</accession>
<comment type="caution">
    <text evidence="6">The sequence shown here is derived from an EMBL/GenBank/DDBJ whole genome shotgun (WGS) entry which is preliminary data.</text>
</comment>
<dbReference type="InterPro" id="IPR009057">
    <property type="entry name" value="Homeodomain-like_sf"/>
</dbReference>
<keyword evidence="1" id="KW-0805">Transcription regulation</keyword>
<dbReference type="EMBL" id="BAAAPF010000028">
    <property type="protein sequence ID" value="GAA2115787.1"/>
    <property type="molecule type" value="Genomic_DNA"/>
</dbReference>
<evidence type="ECO:0000256" key="3">
    <source>
        <dbReference type="ARBA" id="ARBA00023163"/>
    </source>
</evidence>
<feature type="DNA-binding region" description="H-T-H motif" evidence="4">
    <location>
        <begin position="29"/>
        <end position="48"/>
    </location>
</feature>
<dbReference type="InterPro" id="IPR050109">
    <property type="entry name" value="HTH-type_TetR-like_transc_reg"/>
</dbReference>
<keyword evidence="3" id="KW-0804">Transcription</keyword>